<keyword evidence="2" id="KW-1185">Reference proteome</keyword>
<name>A0ACC6A384_9BACI</name>
<comment type="caution">
    <text evidence="1">The sequence shown here is derived from an EMBL/GenBank/DDBJ whole genome shotgun (WGS) entry which is preliminary data.</text>
</comment>
<organism evidence="1 2">
    <name type="scientific">Bacillus cytotoxicus</name>
    <dbReference type="NCBI Taxonomy" id="580165"/>
    <lineage>
        <taxon>Bacteria</taxon>
        <taxon>Bacillati</taxon>
        <taxon>Bacillota</taxon>
        <taxon>Bacilli</taxon>
        <taxon>Bacillales</taxon>
        <taxon>Bacillaceae</taxon>
        <taxon>Bacillus</taxon>
        <taxon>Bacillus cereus group</taxon>
    </lineage>
</organism>
<evidence type="ECO:0000313" key="1">
    <source>
        <dbReference type="EMBL" id="MCM3734813.1"/>
    </source>
</evidence>
<protein>
    <submittedName>
        <fullName evidence="1">LPXTG cell wall anchor domain-containing protein</fullName>
    </submittedName>
</protein>
<dbReference type="EMBL" id="JAMBOP010000002">
    <property type="protein sequence ID" value="MCM3734813.1"/>
    <property type="molecule type" value="Genomic_DNA"/>
</dbReference>
<dbReference type="Proteomes" id="UP001202289">
    <property type="component" value="Unassembled WGS sequence"/>
</dbReference>
<sequence>MKRKKLWYLLIVYCIVAFIIGITTSMEEVLAKERKEIDLSLTSKEILFDVTKDMKPGDWAKRSIRVNNEGATGFLYKMSAEFNDGSKKLYDGLTLEVKDQQEHVLYKGSLSDFTKLTGRILSSGKSEQLLYIVRFPEEFGNEYQGLETQIKFVFYAEEDSGHIGEPKDSNGGTNGNHSASNIKLLPHTGSDYMYSILIGIGMMMIGLFVYRKRMQRK</sequence>
<reference evidence="1" key="1">
    <citation type="submission" date="2022-05" db="EMBL/GenBank/DDBJ databases">
        <title>Comparative Genomics of Spacecraft Associated Microbes.</title>
        <authorList>
            <person name="Tran M.T."/>
            <person name="Wright A."/>
            <person name="Seuylemezian A."/>
            <person name="Eisen J."/>
            <person name="Coil D."/>
        </authorList>
    </citation>
    <scope>NUCLEOTIDE SEQUENCE</scope>
    <source>
        <strain evidence="1">FAIRING 10M-2.2</strain>
    </source>
</reference>
<proteinExistence type="predicted"/>
<accession>A0ACC6A384</accession>
<evidence type="ECO:0000313" key="2">
    <source>
        <dbReference type="Proteomes" id="UP001202289"/>
    </source>
</evidence>
<gene>
    <name evidence="1" type="ORF">M3215_03000</name>
</gene>